<organism evidence="1">
    <name type="scientific">viral metagenome</name>
    <dbReference type="NCBI Taxonomy" id="1070528"/>
    <lineage>
        <taxon>unclassified sequences</taxon>
        <taxon>metagenomes</taxon>
        <taxon>organismal metagenomes</taxon>
    </lineage>
</organism>
<reference evidence="1" key="1">
    <citation type="submission" date="2020-03" db="EMBL/GenBank/DDBJ databases">
        <title>The deep terrestrial virosphere.</title>
        <authorList>
            <person name="Holmfeldt K."/>
            <person name="Nilsson E."/>
            <person name="Simone D."/>
            <person name="Lopez-Fernandez M."/>
            <person name="Wu X."/>
            <person name="de Brujin I."/>
            <person name="Lundin D."/>
            <person name="Andersson A."/>
            <person name="Bertilsson S."/>
            <person name="Dopson M."/>
        </authorList>
    </citation>
    <scope>NUCLEOTIDE SEQUENCE</scope>
    <source>
        <strain evidence="1">MM171A01703</strain>
        <strain evidence="2">MM171B00688</strain>
    </source>
</reference>
<dbReference type="EMBL" id="MT143589">
    <property type="protein sequence ID" value="QJA98539.1"/>
    <property type="molecule type" value="Genomic_DNA"/>
</dbReference>
<gene>
    <name evidence="1" type="ORF">MM171A01703_0005</name>
    <name evidence="2" type="ORF">MM171B00688_0026</name>
</gene>
<protein>
    <submittedName>
        <fullName evidence="1">Uncharacterized protein</fullName>
    </submittedName>
</protein>
<name>A0A6M3LX25_9ZZZZ</name>
<dbReference type="AlphaFoldDB" id="A0A6M3LX25"/>
<dbReference type="EMBL" id="MT143847">
    <property type="protein sequence ID" value="QJB03471.1"/>
    <property type="molecule type" value="Genomic_DNA"/>
</dbReference>
<evidence type="ECO:0000313" key="1">
    <source>
        <dbReference type="EMBL" id="QJA98539.1"/>
    </source>
</evidence>
<proteinExistence type="predicted"/>
<evidence type="ECO:0000313" key="2">
    <source>
        <dbReference type="EMBL" id="QJB03471.1"/>
    </source>
</evidence>
<sequence>MDLTYTEAHFNPRYFRELKVKLPTKKEWGIPPRKYLTYVIRPYDVNSKYIQCLKPTEEAPGLSIKCGLCEKELLNHLHIGGGLPCFSTHKITRVIAPRFCLEAMARAAYEYWELDYDYETYVRERDALERSYARVAEFMERFAESFGKGPKYKYVTRMGITEDKRIVYVVSKEEKE</sequence>
<accession>A0A6M3LX25</accession>